<comment type="caution">
    <text evidence="2">The sequence shown here is derived from an EMBL/GenBank/DDBJ whole genome shotgun (WGS) entry which is preliminary data.</text>
</comment>
<dbReference type="EMBL" id="QAOQ01000001">
    <property type="protein sequence ID" value="PTR01296.1"/>
    <property type="molecule type" value="Genomic_DNA"/>
</dbReference>
<dbReference type="SUPFAM" id="SSF55729">
    <property type="entry name" value="Acyl-CoA N-acyltransferases (Nat)"/>
    <property type="match status" value="1"/>
</dbReference>
<keyword evidence="3" id="KW-1185">Reference proteome</keyword>
<dbReference type="PROSITE" id="PS51186">
    <property type="entry name" value="GNAT"/>
    <property type="match status" value="1"/>
</dbReference>
<dbReference type="GO" id="GO:0016747">
    <property type="term" value="F:acyltransferase activity, transferring groups other than amino-acyl groups"/>
    <property type="evidence" value="ECO:0007669"/>
    <property type="project" value="InterPro"/>
</dbReference>
<evidence type="ECO:0000259" key="1">
    <source>
        <dbReference type="PROSITE" id="PS51186"/>
    </source>
</evidence>
<evidence type="ECO:0000313" key="2">
    <source>
        <dbReference type="EMBL" id="PTR01296.1"/>
    </source>
</evidence>
<dbReference type="AlphaFoldDB" id="A0A2T5JG10"/>
<dbReference type="InterPro" id="IPR000182">
    <property type="entry name" value="GNAT_dom"/>
</dbReference>
<dbReference type="OrthoDB" id="2352823at2"/>
<dbReference type="Proteomes" id="UP000244168">
    <property type="component" value="Unassembled WGS sequence"/>
</dbReference>
<protein>
    <submittedName>
        <fullName evidence="2">Acetyltransferase (GNAT) family protein</fullName>
    </submittedName>
</protein>
<organism evidence="2 3">
    <name type="scientific">Mucilaginibacter yixingensis</name>
    <dbReference type="NCBI Taxonomy" id="1295612"/>
    <lineage>
        <taxon>Bacteria</taxon>
        <taxon>Pseudomonadati</taxon>
        <taxon>Bacteroidota</taxon>
        <taxon>Sphingobacteriia</taxon>
        <taxon>Sphingobacteriales</taxon>
        <taxon>Sphingobacteriaceae</taxon>
        <taxon>Mucilaginibacter</taxon>
    </lineage>
</organism>
<keyword evidence="2" id="KW-0808">Transferase</keyword>
<dbReference type="Pfam" id="PF13673">
    <property type="entry name" value="Acetyltransf_10"/>
    <property type="match status" value="1"/>
</dbReference>
<sequence>MIKFITAGDVLAIRNEVLREGRLTLDECRFPNDDAPETFHLGYYVGEELACIASFHPMGYKDFVGKAYQLRGMATIDKYRGQGLGNQLVNFALVYMRGQKVNYCWCNARKKAVKFYKGLGFEVISDEFEVPGIGPHHAMYVKIQ</sequence>
<proteinExistence type="predicted"/>
<name>A0A2T5JG10_9SPHI</name>
<dbReference type="Gene3D" id="3.40.630.30">
    <property type="match status" value="1"/>
</dbReference>
<dbReference type="CDD" id="cd04301">
    <property type="entry name" value="NAT_SF"/>
    <property type="match status" value="1"/>
</dbReference>
<feature type="domain" description="N-acetyltransferase" evidence="1">
    <location>
        <begin position="1"/>
        <end position="144"/>
    </location>
</feature>
<reference evidence="2 3" key="1">
    <citation type="submission" date="2018-04" db="EMBL/GenBank/DDBJ databases">
        <title>Genomic Encyclopedia of Archaeal and Bacterial Type Strains, Phase II (KMG-II): from individual species to whole genera.</title>
        <authorList>
            <person name="Goeker M."/>
        </authorList>
    </citation>
    <scope>NUCLEOTIDE SEQUENCE [LARGE SCALE GENOMIC DNA]</scope>
    <source>
        <strain evidence="2 3">DSM 26809</strain>
    </source>
</reference>
<gene>
    <name evidence="2" type="ORF">C8P68_101530</name>
</gene>
<dbReference type="InterPro" id="IPR016181">
    <property type="entry name" value="Acyl_CoA_acyltransferase"/>
</dbReference>
<accession>A0A2T5JG10</accession>
<dbReference type="RefSeq" id="WP_107826697.1">
    <property type="nucleotide sequence ID" value="NZ_CP160205.1"/>
</dbReference>
<evidence type="ECO:0000313" key="3">
    <source>
        <dbReference type="Proteomes" id="UP000244168"/>
    </source>
</evidence>